<dbReference type="GO" id="GO:0016020">
    <property type="term" value="C:membrane"/>
    <property type="evidence" value="ECO:0007669"/>
    <property type="project" value="GOC"/>
</dbReference>
<dbReference type="PANTHER" id="PTHR11069:SF23">
    <property type="entry name" value="LYSOSOMAL ACID GLUCOSYLCERAMIDASE"/>
    <property type="match status" value="1"/>
</dbReference>
<feature type="non-terminal residue" evidence="8">
    <location>
        <position position="100"/>
    </location>
</feature>
<evidence type="ECO:0000256" key="2">
    <source>
        <dbReference type="ARBA" id="ARBA00005382"/>
    </source>
</evidence>
<evidence type="ECO:0000256" key="1">
    <source>
        <dbReference type="ARBA" id="ARBA00001013"/>
    </source>
</evidence>
<dbReference type="InterPro" id="IPR001139">
    <property type="entry name" value="Glyco_hydro_30"/>
</dbReference>
<protein>
    <recommendedName>
        <fullName evidence="3 6">Glucosylceramidase</fullName>
        <ecNumber evidence="3 6">3.2.1.45</ecNumber>
    </recommendedName>
</protein>
<dbReference type="SUPFAM" id="SSF51445">
    <property type="entry name" value="(Trans)glycosidases"/>
    <property type="match status" value="1"/>
</dbReference>
<dbReference type="PRINTS" id="PR00843">
    <property type="entry name" value="GLHYDRLASE30"/>
</dbReference>
<comment type="similarity">
    <text evidence="2 6">Belongs to the glycosyl hydrolase 30 family.</text>
</comment>
<keyword evidence="6" id="KW-0326">Glycosidase</keyword>
<dbReference type="Gene3D" id="3.20.20.80">
    <property type="entry name" value="Glycosidases"/>
    <property type="match status" value="1"/>
</dbReference>
<evidence type="ECO:0000313" key="8">
    <source>
        <dbReference type="EMBL" id="PIO52670.1"/>
    </source>
</evidence>
<comment type="catalytic activity">
    <reaction evidence="1">
        <text>a beta-D-glucosyl-(1&lt;-&gt;1')-N-acylsphing-4-enine + H2O = an N-acylsphing-4-enine + D-glucose</text>
        <dbReference type="Rhea" id="RHEA:13269"/>
        <dbReference type="ChEBI" id="CHEBI:4167"/>
        <dbReference type="ChEBI" id="CHEBI:15377"/>
        <dbReference type="ChEBI" id="CHEBI:22801"/>
        <dbReference type="ChEBI" id="CHEBI:52639"/>
        <dbReference type="EC" id="3.2.1.45"/>
    </reaction>
    <physiologicalReaction direction="left-to-right" evidence="1">
        <dbReference type="Rhea" id="RHEA:13270"/>
    </physiologicalReaction>
</comment>
<evidence type="ECO:0000256" key="6">
    <source>
        <dbReference type="RuleBase" id="RU361188"/>
    </source>
</evidence>
<dbReference type="InterPro" id="IPR033453">
    <property type="entry name" value="Glyco_hydro_30_TIM-barrel"/>
</dbReference>
<keyword evidence="4" id="KW-0732">Signal</keyword>
<dbReference type="GO" id="GO:0004348">
    <property type="term" value="F:glucosylceramidase activity"/>
    <property type="evidence" value="ECO:0007669"/>
    <property type="project" value="UniProtKB-EC"/>
</dbReference>
<dbReference type="Proteomes" id="UP000230423">
    <property type="component" value="Unassembled WGS sequence"/>
</dbReference>
<dbReference type="PANTHER" id="PTHR11069">
    <property type="entry name" value="GLUCOSYLCERAMIDASE"/>
    <property type="match status" value="1"/>
</dbReference>
<dbReference type="Pfam" id="PF02055">
    <property type="entry name" value="Glyco_hydro_30"/>
    <property type="match status" value="1"/>
</dbReference>
<proteinExistence type="inferred from homology"/>
<evidence type="ECO:0000256" key="4">
    <source>
        <dbReference type="ARBA" id="ARBA00022729"/>
    </source>
</evidence>
<dbReference type="EC" id="3.2.1.45" evidence="3 6"/>
<evidence type="ECO:0000259" key="7">
    <source>
        <dbReference type="Pfam" id="PF02055"/>
    </source>
</evidence>
<keyword evidence="9" id="KW-1185">Reference proteome</keyword>
<dbReference type="OrthoDB" id="5864414at2759"/>
<sequence length="100" mass="11159">MKIVTIMDGVGPVLCNVGLSIIGFGGAFTDAVGINLRSLREDTQRNLLESYFARNGIEYNLARVPIASTDFSAREYSYADTANDFEMKKFALAEEDYKYK</sequence>
<accession>A0A2G9T5N0</accession>
<name>A0A2G9T5N0_TELCI</name>
<keyword evidence="6" id="KW-0746">Sphingolipid metabolism</keyword>
<dbReference type="GO" id="GO:0006680">
    <property type="term" value="P:glucosylceramide catabolic process"/>
    <property type="evidence" value="ECO:0007669"/>
    <property type="project" value="TreeGrafter"/>
</dbReference>
<feature type="domain" description="Glycosyl hydrolase family 30 TIM-barrel" evidence="7">
    <location>
        <begin position="21"/>
        <end position="100"/>
    </location>
</feature>
<dbReference type="AlphaFoldDB" id="A0A2G9T5N0"/>
<gene>
    <name evidence="8" type="ORF">TELCIR_26022</name>
</gene>
<evidence type="ECO:0000256" key="3">
    <source>
        <dbReference type="ARBA" id="ARBA00012658"/>
    </source>
</evidence>
<keyword evidence="5 6" id="KW-0378">Hydrolase</keyword>
<reference evidence="8 9" key="1">
    <citation type="submission" date="2015-09" db="EMBL/GenBank/DDBJ databases">
        <title>Draft genome of the parasitic nematode Teladorsagia circumcincta isolate WARC Sus (inbred).</title>
        <authorList>
            <person name="Mitreva M."/>
        </authorList>
    </citation>
    <scope>NUCLEOTIDE SEQUENCE [LARGE SCALE GENOMIC DNA]</scope>
    <source>
        <strain evidence="8 9">S</strain>
    </source>
</reference>
<evidence type="ECO:0000313" key="9">
    <source>
        <dbReference type="Proteomes" id="UP000230423"/>
    </source>
</evidence>
<dbReference type="InterPro" id="IPR017853">
    <property type="entry name" value="GH"/>
</dbReference>
<keyword evidence="6" id="KW-0443">Lipid metabolism</keyword>
<organism evidence="8 9">
    <name type="scientific">Teladorsagia circumcincta</name>
    <name type="common">Brown stomach worm</name>
    <name type="synonym">Ostertagia circumcincta</name>
    <dbReference type="NCBI Taxonomy" id="45464"/>
    <lineage>
        <taxon>Eukaryota</taxon>
        <taxon>Metazoa</taxon>
        <taxon>Ecdysozoa</taxon>
        <taxon>Nematoda</taxon>
        <taxon>Chromadorea</taxon>
        <taxon>Rhabditida</taxon>
        <taxon>Rhabditina</taxon>
        <taxon>Rhabditomorpha</taxon>
        <taxon>Strongyloidea</taxon>
        <taxon>Trichostrongylidae</taxon>
        <taxon>Teladorsagia</taxon>
    </lineage>
</organism>
<dbReference type="EMBL" id="KZ427604">
    <property type="protein sequence ID" value="PIO52670.1"/>
    <property type="molecule type" value="Genomic_DNA"/>
</dbReference>
<evidence type="ECO:0000256" key="5">
    <source>
        <dbReference type="ARBA" id="ARBA00022801"/>
    </source>
</evidence>